<dbReference type="GO" id="GO:0050832">
    <property type="term" value="P:defense response to fungus"/>
    <property type="evidence" value="ECO:0007669"/>
    <property type="project" value="TreeGrafter"/>
</dbReference>
<name>A0A6A1V376_9ROSI</name>
<accession>A0A6A1V376</accession>
<keyword evidence="7" id="KW-0119">Carbohydrate metabolism</keyword>
<evidence type="ECO:0000256" key="9">
    <source>
        <dbReference type="ARBA" id="ARBA00023326"/>
    </source>
</evidence>
<proteinExistence type="predicted"/>
<protein>
    <recommendedName>
        <fullName evidence="2">chitinase</fullName>
        <ecNumber evidence="2">3.2.1.14</ecNumber>
    </recommendedName>
</protein>
<keyword evidence="6" id="KW-0146">Chitin degradation</keyword>
<dbReference type="CDD" id="cd00325">
    <property type="entry name" value="chitinase_GH19"/>
    <property type="match status" value="1"/>
</dbReference>
<evidence type="ECO:0000256" key="8">
    <source>
        <dbReference type="ARBA" id="ARBA00023295"/>
    </source>
</evidence>
<keyword evidence="3" id="KW-0147">Chitin-binding</keyword>
<dbReference type="GO" id="GO:0000272">
    <property type="term" value="P:polysaccharide catabolic process"/>
    <property type="evidence" value="ECO:0007669"/>
    <property type="project" value="UniProtKB-KW"/>
</dbReference>
<feature type="domain" description="Glycoside hydrolase family 19 catalytic" evidence="10">
    <location>
        <begin position="69"/>
        <end position="79"/>
    </location>
</feature>
<evidence type="ECO:0000259" key="10">
    <source>
        <dbReference type="PROSITE" id="PS00774"/>
    </source>
</evidence>
<dbReference type="OrthoDB" id="5985073at2759"/>
<dbReference type="InterPro" id="IPR023346">
    <property type="entry name" value="Lysozyme-like_dom_sf"/>
</dbReference>
<dbReference type="Proteomes" id="UP000516437">
    <property type="component" value="Chromosome 7"/>
</dbReference>
<keyword evidence="12" id="KW-1185">Reference proteome</keyword>
<reference evidence="11 12" key="1">
    <citation type="journal article" date="2019" name="Plant Biotechnol. J.">
        <title>The red bayberry genome and genetic basis of sex determination.</title>
        <authorList>
            <person name="Jia H.M."/>
            <person name="Jia H.J."/>
            <person name="Cai Q.L."/>
            <person name="Wang Y."/>
            <person name="Zhao H.B."/>
            <person name="Yang W.F."/>
            <person name="Wang G.Y."/>
            <person name="Li Y.H."/>
            <person name="Zhan D.L."/>
            <person name="Shen Y.T."/>
            <person name="Niu Q.F."/>
            <person name="Chang L."/>
            <person name="Qiu J."/>
            <person name="Zhao L."/>
            <person name="Xie H.B."/>
            <person name="Fu W.Y."/>
            <person name="Jin J."/>
            <person name="Li X.W."/>
            <person name="Jiao Y."/>
            <person name="Zhou C.C."/>
            <person name="Tu T."/>
            <person name="Chai C.Y."/>
            <person name="Gao J.L."/>
            <person name="Fan L.J."/>
            <person name="van de Weg E."/>
            <person name="Wang J.Y."/>
            <person name="Gao Z.S."/>
        </authorList>
    </citation>
    <scope>NUCLEOTIDE SEQUENCE [LARGE SCALE GENOMIC DNA]</scope>
    <source>
        <tissue evidence="11">Leaves</tissue>
    </source>
</reference>
<organism evidence="11 12">
    <name type="scientific">Morella rubra</name>
    <name type="common">Chinese bayberry</name>
    <dbReference type="NCBI Taxonomy" id="262757"/>
    <lineage>
        <taxon>Eukaryota</taxon>
        <taxon>Viridiplantae</taxon>
        <taxon>Streptophyta</taxon>
        <taxon>Embryophyta</taxon>
        <taxon>Tracheophyta</taxon>
        <taxon>Spermatophyta</taxon>
        <taxon>Magnoliopsida</taxon>
        <taxon>eudicotyledons</taxon>
        <taxon>Gunneridae</taxon>
        <taxon>Pentapetalae</taxon>
        <taxon>rosids</taxon>
        <taxon>fabids</taxon>
        <taxon>Fagales</taxon>
        <taxon>Myricaceae</taxon>
        <taxon>Morella</taxon>
    </lineage>
</organism>
<dbReference type="SUPFAM" id="SSF53955">
    <property type="entry name" value="Lysozyme-like"/>
    <property type="match status" value="1"/>
</dbReference>
<evidence type="ECO:0000313" key="11">
    <source>
        <dbReference type="EMBL" id="KAB1207071.1"/>
    </source>
</evidence>
<keyword evidence="8" id="KW-0326">Glycosidase</keyword>
<dbReference type="GO" id="GO:0006032">
    <property type="term" value="P:chitin catabolic process"/>
    <property type="evidence" value="ECO:0007669"/>
    <property type="project" value="UniProtKB-KW"/>
</dbReference>
<dbReference type="PANTHER" id="PTHR22595">
    <property type="entry name" value="CHITINASE-RELATED"/>
    <property type="match status" value="1"/>
</dbReference>
<keyword evidence="9" id="KW-0624">Polysaccharide degradation</keyword>
<evidence type="ECO:0000256" key="6">
    <source>
        <dbReference type="ARBA" id="ARBA00023024"/>
    </source>
</evidence>
<dbReference type="AlphaFoldDB" id="A0A6A1V376"/>
<dbReference type="Pfam" id="PF00182">
    <property type="entry name" value="Glyco_hydro_19"/>
    <property type="match status" value="1"/>
</dbReference>
<dbReference type="GO" id="GO:0016998">
    <property type="term" value="P:cell wall macromolecule catabolic process"/>
    <property type="evidence" value="ECO:0007669"/>
    <property type="project" value="InterPro"/>
</dbReference>
<sequence length="108" mass="11701">MSDKGFYTYKGFLDAARSFDGFGTTGDDAIRKREIAAFLAQTSYETRASEAIGADLLTNPDLGATDATISFKTAIWFWMTPQGNKPSSHDVIIGKWTPSAEGIEAGRV</sequence>
<evidence type="ECO:0000256" key="7">
    <source>
        <dbReference type="ARBA" id="ARBA00023277"/>
    </source>
</evidence>
<gene>
    <name evidence="11" type="ORF">CJ030_MR7G011392</name>
</gene>
<evidence type="ECO:0000256" key="3">
    <source>
        <dbReference type="ARBA" id="ARBA00022669"/>
    </source>
</evidence>
<evidence type="ECO:0000256" key="1">
    <source>
        <dbReference type="ARBA" id="ARBA00000822"/>
    </source>
</evidence>
<dbReference type="Gene3D" id="1.10.530.10">
    <property type="match status" value="1"/>
</dbReference>
<dbReference type="GO" id="GO:0008843">
    <property type="term" value="F:endochitinase activity"/>
    <property type="evidence" value="ECO:0007669"/>
    <property type="project" value="UniProtKB-EC"/>
</dbReference>
<evidence type="ECO:0000256" key="2">
    <source>
        <dbReference type="ARBA" id="ARBA00012729"/>
    </source>
</evidence>
<dbReference type="InterPro" id="IPR000726">
    <property type="entry name" value="Glyco_hydro_19_cat"/>
</dbReference>
<comment type="catalytic activity">
    <reaction evidence="1">
        <text>Random endo-hydrolysis of N-acetyl-beta-D-glucosaminide (1-&gt;4)-beta-linkages in chitin and chitodextrins.</text>
        <dbReference type="EC" id="3.2.1.14"/>
    </reaction>
</comment>
<dbReference type="EC" id="3.2.1.14" evidence="2"/>
<evidence type="ECO:0000313" key="12">
    <source>
        <dbReference type="Proteomes" id="UP000516437"/>
    </source>
</evidence>
<dbReference type="GO" id="GO:0008061">
    <property type="term" value="F:chitin binding"/>
    <property type="evidence" value="ECO:0007669"/>
    <property type="project" value="UniProtKB-KW"/>
</dbReference>
<dbReference type="EMBL" id="RXIC02000025">
    <property type="protein sequence ID" value="KAB1207071.1"/>
    <property type="molecule type" value="Genomic_DNA"/>
</dbReference>
<keyword evidence="4" id="KW-0732">Signal</keyword>
<evidence type="ECO:0000256" key="5">
    <source>
        <dbReference type="ARBA" id="ARBA00022801"/>
    </source>
</evidence>
<dbReference type="PANTHER" id="PTHR22595:SF171">
    <property type="entry name" value="BASIC ENDOCHITINASE B"/>
    <property type="match status" value="1"/>
</dbReference>
<evidence type="ECO:0000256" key="4">
    <source>
        <dbReference type="ARBA" id="ARBA00022729"/>
    </source>
</evidence>
<keyword evidence="5" id="KW-0378">Hydrolase</keyword>
<dbReference type="PROSITE" id="PS00774">
    <property type="entry name" value="CHITINASE_19_2"/>
    <property type="match status" value="1"/>
</dbReference>
<comment type="caution">
    <text evidence="11">The sequence shown here is derived from an EMBL/GenBank/DDBJ whole genome shotgun (WGS) entry which is preliminary data.</text>
</comment>